<evidence type="ECO:0008006" key="3">
    <source>
        <dbReference type="Google" id="ProtNLM"/>
    </source>
</evidence>
<reference evidence="1 2" key="1">
    <citation type="journal article" date="2018" name="Nat. Biotechnol.">
        <title>A standardized bacterial taxonomy based on genome phylogeny substantially revises the tree of life.</title>
        <authorList>
            <person name="Parks D.H."/>
            <person name="Chuvochina M."/>
            <person name="Waite D.W."/>
            <person name="Rinke C."/>
            <person name="Skarshewski A."/>
            <person name="Chaumeil P.A."/>
            <person name="Hugenholtz P."/>
        </authorList>
    </citation>
    <scope>NUCLEOTIDE SEQUENCE [LARGE SCALE GENOMIC DNA]</scope>
    <source>
        <strain evidence="1">UBA9169</strain>
    </source>
</reference>
<evidence type="ECO:0000313" key="1">
    <source>
        <dbReference type="EMBL" id="HAR53019.1"/>
    </source>
</evidence>
<dbReference type="EMBL" id="DMVW01000134">
    <property type="protein sequence ID" value="HAR53019.1"/>
    <property type="molecule type" value="Genomic_DNA"/>
</dbReference>
<sequence length="196" mass="22075">MSARAALTHLLEAARDWHEALPEFRAFASWPEDLRWADRPAHALPVIDHLTRDPGHASDQSQPLRDALIAAAPHVEWRHSYTEAEVGRDFLNRFGWFELAGPSGHFLTQSLRVTVGYWGPGLDYGWHEHLPEELYSVVSGRALFHLRNAPDLMLEPGQTRFHPANAPHAMTTLTDPILTLVLWRGAGLGDDPRMSQ</sequence>
<dbReference type="InterPro" id="IPR011051">
    <property type="entry name" value="RmlC_Cupin_sf"/>
</dbReference>
<comment type="caution">
    <text evidence="1">The sequence shown here is derived from an EMBL/GenBank/DDBJ whole genome shotgun (WGS) entry which is preliminary data.</text>
</comment>
<accession>A0A348WEQ7</accession>
<protein>
    <recommendedName>
        <fullName evidence="3">Cupin domain-containing protein</fullName>
    </recommendedName>
</protein>
<gene>
    <name evidence="1" type="ORF">DCS45_14245</name>
</gene>
<dbReference type="SUPFAM" id="SSF51182">
    <property type="entry name" value="RmlC-like cupins"/>
    <property type="match status" value="1"/>
</dbReference>
<proteinExistence type="predicted"/>
<dbReference type="InterPro" id="IPR031723">
    <property type="entry name" value="DMSP_lyase"/>
</dbReference>
<dbReference type="Pfam" id="PF16867">
    <property type="entry name" value="DMSP_lyase"/>
    <property type="match status" value="1"/>
</dbReference>
<organism evidence="1 2">
    <name type="scientific">Roseovarius nubinhibens</name>
    <dbReference type="NCBI Taxonomy" id="314263"/>
    <lineage>
        <taxon>Bacteria</taxon>
        <taxon>Pseudomonadati</taxon>
        <taxon>Pseudomonadota</taxon>
        <taxon>Alphaproteobacteria</taxon>
        <taxon>Rhodobacterales</taxon>
        <taxon>Roseobacteraceae</taxon>
        <taxon>Roseovarius</taxon>
    </lineage>
</organism>
<evidence type="ECO:0000313" key="2">
    <source>
        <dbReference type="Proteomes" id="UP000264719"/>
    </source>
</evidence>
<dbReference type="Gene3D" id="2.60.120.10">
    <property type="entry name" value="Jelly Rolls"/>
    <property type="match status" value="1"/>
</dbReference>
<dbReference type="AlphaFoldDB" id="A0A348WEQ7"/>
<dbReference type="GO" id="GO:0047869">
    <property type="term" value="F:dimethylpropiothetin dethiomethylase activity"/>
    <property type="evidence" value="ECO:0007669"/>
    <property type="project" value="InterPro"/>
</dbReference>
<dbReference type="CDD" id="cd20282">
    <property type="entry name" value="cupin_DddQ"/>
    <property type="match status" value="1"/>
</dbReference>
<dbReference type="RefSeq" id="WP_339855082.1">
    <property type="nucleotide sequence ID" value="NZ_CAXAXR010000016.1"/>
</dbReference>
<name>A0A348WEQ7_9RHOB</name>
<dbReference type="Proteomes" id="UP000264719">
    <property type="component" value="Unassembled WGS sequence"/>
</dbReference>
<dbReference type="InterPro" id="IPR014710">
    <property type="entry name" value="RmlC-like_jellyroll"/>
</dbReference>